<proteinExistence type="predicted"/>
<organism evidence="1 2">
    <name type="scientific">Papaver somniferum</name>
    <name type="common">Opium poppy</name>
    <dbReference type="NCBI Taxonomy" id="3469"/>
    <lineage>
        <taxon>Eukaryota</taxon>
        <taxon>Viridiplantae</taxon>
        <taxon>Streptophyta</taxon>
        <taxon>Embryophyta</taxon>
        <taxon>Tracheophyta</taxon>
        <taxon>Spermatophyta</taxon>
        <taxon>Magnoliopsida</taxon>
        <taxon>Ranunculales</taxon>
        <taxon>Papaveraceae</taxon>
        <taxon>Papaveroideae</taxon>
        <taxon>Papaver</taxon>
    </lineage>
</organism>
<gene>
    <name evidence="1" type="ORF">C5167_019964</name>
</gene>
<dbReference type="Proteomes" id="UP000316621">
    <property type="component" value="Chromosome 2"/>
</dbReference>
<evidence type="ECO:0000313" key="2">
    <source>
        <dbReference type="Proteomes" id="UP000316621"/>
    </source>
</evidence>
<dbReference type="Gramene" id="RZC51536">
    <property type="protein sequence ID" value="RZC51536"/>
    <property type="gene ID" value="C5167_019964"/>
</dbReference>
<protein>
    <submittedName>
        <fullName evidence="1">Uncharacterized protein</fullName>
    </submittedName>
</protein>
<name>A0A4Y7ITS2_PAPSO</name>
<keyword evidence="2" id="KW-1185">Reference proteome</keyword>
<reference evidence="1 2" key="1">
    <citation type="journal article" date="2018" name="Science">
        <title>The opium poppy genome and morphinan production.</title>
        <authorList>
            <person name="Guo L."/>
            <person name="Winzer T."/>
            <person name="Yang X."/>
            <person name="Li Y."/>
            <person name="Ning Z."/>
            <person name="He Z."/>
            <person name="Teodor R."/>
            <person name="Lu Y."/>
            <person name="Bowser T.A."/>
            <person name="Graham I.A."/>
            <person name="Ye K."/>
        </authorList>
    </citation>
    <scope>NUCLEOTIDE SEQUENCE [LARGE SCALE GENOMIC DNA]</scope>
    <source>
        <strain evidence="2">cv. HN1</strain>
        <tissue evidence="1">Leaves</tissue>
    </source>
</reference>
<dbReference type="EMBL" id="CM010716">
    <property type="protein sequence ID" value="RZC51536.1"/>
    <property type="molecule type" value="Genomic_DNA"/>
</dbReference>
<evidence type="ECO:0000313" key="1">
    <source>
        <dbReference type="EMBL" id="RZC51536.1"/>
    </source>
</evidence>
<accession>A0A4Y7ITS2</accession>
<dbReference type="AlphaFoldDB" id="A0A4Y7ITS2"/>
<sequence length="73" mass="8508">MIQYAYLASFPISIFMTIEGKALDFKQRRSPRIIELAETEKENKGNAELKRIHDKEMLAFKGVVFCTKQNEIQ</sequence>